<keyword evidence="2" id="KW-1185">Reference proteome</keyword>
<comment type="caution">
    <text evidence="1">The sequence shown here is derived from an EMBL/GenBank/DDBJ whole genome shotgun (WGS) entry which is preliminary data.</text>
</comment>
<organism evidence="1 2">
    <name type="scientific">Thioclava sediminum</name>
    <dbReference type="NCBI Taxonomy" id="1915319"/>
    <lineage>
        <taxon>Bacteria</taxon>
        <taxon>Pseudomonadati</taxon>
        <taxon>Pseudomonadota</taxon>
        <taxon>Alphaproteobacteria</taxon>
        <taxon>Rhodobacterales</taxon>
        <taxon>Paracoccaceae</taxon>
        <taxon>Thioclava</taxon>
    </lineage>
</organism>
<protein>
    <submittedName>
        <fullName evidence="1">Uncharacterized protein</fullName>
    </submittedName>
</protein>
<proteinExistence type="predicted"/>
<accession>A0ABX3MXV0</accession>
<reference evidence="1 2" key="1">
    <citation type="submission" date="2016-11" db="EMBL/GenBank/DDBJ databases">
        <title>A multilocus sequence analysis scheme for characterization of bacteria in the genus Thioclava.</title>
        <authorList>
            <person name="Liu Y."/>
            <person name="Shao Z."/>
        </authorList>
    </citation>
    <scope>NUCLEOTIDE SEQUENCE [LARGE SCALE GENOMIC DNA]</scope>
    <source>
        <strain evidence="1 2">TAW-CT134</strain>
    </source>
</reference>
<dbReference type="Proteomes" id="UP000190787">
    <property type="component" value="Unassembled WGS sequence"/>
</dbReference>
<gene>
    <name evidence="1" type="ORF">BMI91_10575</name>
</gene>
<sequence length="59" mass="6724">MTCLRGRPGYFDSLAVDREQARDVARWRKADRGRTARLALSVAERKEISEPLVGICGRY</sequence>
<name>A0ABX3MXV0_9RHOB</name>
<evidence type="ECO:0000313" key="1">
    <source>
        <dbReference type="EMBL" id="OOY24473.1"/>
    </source>
</evidence>
<evidence type="ECO:0000313" key="2">
    <source>
        <dbReference type="Proteomes" id="UP000190787"/>
    </source>
</evidence>
<dbReference type="EMBL" id="MPZV01000002">
    <property type="protein sequence ID" value="OOY24473.1"/>
    <property type="molecule type" value="Genomic_DNA"/>
</dbReference>